<feature type="domain" description="PARP catalytic" evidence="2">
    <location>
        <begin position="155"/>
        <end position="306"/>
    </location>
</feature>
<dbReference type="OrthoDB" id="9514740at2759"/>
<evidence type="ECO:0000259" key="2">
    <source>
        <dbReference type="Pfam" id="PF00644"/>
    </source>
</evidence>
<dbReference type="Proteomes" id="UP000541558">
    <property type="component" value="Unassembled WGS sequence"/>
</dbReference>
<keyword evidence="4" id="KW-1185">Reference proteome</keyword>
<proteinExistence type="predicted"/>
<dbReference type="Gene3D" id="3.90.228.10">
    <property type="match status" value="1"/>
</dbReference>
<evidence type="ECO:0000313" key="3">
    <source>
        <dbReference type="EMBL" id="KAF5326081.1"/>
    </source>
</evidence>
<sequence>MASNYRGSLRYSSYQGSVDSLTDSFNTMTLTRKPQSGTSLLSRGQPTGSSRGLQCVVCKIRPKFGEYQTCSTHCIKRVLKNGGDPEMCDYCHEKPRTPGKRQCGMDCIKKATVACLVCKCRPKNRRYQFCGRTCKRIALEYTPFILSIPKQHVTYQMAAKKFIDSWKSTTVQIPAIREIYKINLDDASLQRYNEYKETVGNEQFLYHGTARLCQLGVATTELCASLTCVCNIVRTSFQMVNYAKATGAFGKGIYTSSASNKAYRQYSGVHGAVVVSKVVLGKIKHVNKFNEVLSCPVGYNSVVYDRMDGKLNESVVYRDDAIRPVFLILFQ</sequence>
<feature type="region of interest" description="Disordered" evidence="1">
    <location>
        <begin position="30"/>
        <end position="51"/>
    </location>
</feature>
<dbReference type="Pfam" id="PF00644">
    <property type="entry name" value="PARP"/>
    <property type="match status" value="1"/>
</dbReference>
<dbReference type="PANTHER" id="PTHR31681:SF3">
    <property type="entry name" value="OS04G0690100 PROTEIN"/>
    <property type="match status" value="1"/>
</dbReference>
<evidence type="ECO:0000313" key="4">
    <source>
        <dbReference type="Proteomes" id="UP000541558"/>
    </source>
</evidence>
<organism evidence="3 4">
    <name type="scientific">Ephemerocybe angulata</name>
    <dbReference type="NCBI Taxonomy" id="980116"/>
    <lineage>
        <taxon>Eukaryota</taxon>
        <taxon>Fungi</taxon>
        <taxon>Dikarya</taxon>
        <taxon>Basidiomycota</taxon>
        <taxon>Agaricomycotina</taxon>
        <taxon>Agaricomycetes</taxon>
        <taxon>Agaricomycetidae</taxon>
        <taxon>Agaricales</taxon>
        <taxon>Agaricineae</taxon>
        <taxon>Psathyrellaceae</taxon>
        <taxon>Ephemerocybe</taxon>
    </lineage>
</organism>
<dbReference type="PANTHER" id="PTHR31681">
    <property type="entry name" value="C2H2-LIKE ZINC FINGER PROTEIN"/>
    <property type="match status" value="1"/>
</dbReference>
<dbReference type="AlphaFoldDB" id="A0A8H5F720"/>
<dbReference type="InterPro" id="IPR012317">
    <property type="entry name" value="Poly(ADP-ribose)pol_cat_dom"/>
</dbReference>
<protein>
    <recommendedName>
        <fullName evidence="2">PARP catalytic domain-containing protein</fullName>
    </recommendedName>
</protein>
<evidence type="ECO:0000256" key="1">
    <source>
        <dbReference type="SAM" id="MobiDB-lite"/>
    </source>
</evidence>
<dbReference type="EMBL" id="JAACJK010000163">
    <property type="protein sequence ID" value="KAF5326081.1"/>
    <property type="molecule type" value="Genomic_DNA"/>
</dbReference>
<name>A0A8H5F720_9AGAR</name>
<accession>A0A8H5F720</accession>
<dbReference type="SUPFAM" id="SSF56399">
    <property type="entry name" value="ADP-ribosylation"/>
    <property type="match status" value="1"/>
</dbReference>
<dbReference type="GO" id="GO:0003950">
    <property type="term" value="F:NAD+ poly-ADP-ribosyltransferase activity"/>
    <property type="evidence" value="ECO:0007669"/>
    <property type="project" value="InterPro"/>
</dbReference>
<comment type="caution">
    <text evidence="3">The sequence shown here is derived from an EMBL/GenBank/DDBJ whole genome shotgun (WGS) entry which is preliminary data.</text>
</comment>
<reference evidence="3 4" key="1">
    <citation type="journal article" date="2020" name="ISME J.">
        <title>Uncovering the hidden diversity of litter-decomposition mechanisms in mushroom-forming fungi.</title>
        <authorList>
            <person name="Floudas D."/>
            <person name="Bentzer J."/>
            <person name="Ahren D."/>
            <person name="Johansson T."/>
            <person name="Persson P."/>
            <person name="Tunlid A."/>
        </authorList>
    </citation>
    <scope>NUCLEOTIDE SEQUENCE [LARGE SCALE GENOMIC DNA]</scope>
    <source>
        <strain evidence="3 4">CBS 175.51</strain>
    </source>
</reference>
<gene>
    <name evidence="3" type="ORF">D9611_000901</name>
</gene>